<protein>
    <recommendedName>
        <fullName evidence="4">Hemolysin type calcium-binding protein</fullName>
    </recommendedName>
</protein>
<dbReference type="InterPro" id="IPR011049">
    <property type="entry name" value="Serralysin-like_metalloprot_C"/>
</dbReference>
<name>A0A660LD01_9ACTN</name>
<organism evidence="2 3">
    <name type="scientific">Solirubrobacter pauli</name>
    <dbReference type="NCBI Taxonomy" id="166793"/>
    <lineage>
        <taxon>Bacteria</taxon>
        <taxon>Bacillati</taxon>
        <taxon>Actinomycetota</taxon>
        <taxon>Thermoleophilia</taxon>
        <taxon>Solirubrobacterales</taxon>
        <taxon>Solirubrobacteraceae</taxon>
        <taxon>Solirubrobacter</taxon>
    </lineage>
</organism>
<evidence type="ECO:0000256" key="1">
    <source>
        <dbReference type="SAM" id="SignalP"/>
    </source>
</evidence>
<evidence type="ECO:0008006" key="4">
    <source>
        <dbReference type="Google" id="ProtNLM"/>
    </source>
</evidence>
<keyword evidence="3" id="KW-1185">Reference proteome</keyword>
<dbReference type="AlphaFoldDB" id="A0A660LD01"/>
<feature type="chain" id="PRO_5024806458" description="Hemolysin type calcium-binding protein" evidence="1">
    <location>
        <begin position="26"/>
        <end position="237"/>
    </location>
</feature>
<gene>
    <name evidence="2" type="ORF">C8N24_1588</name>
</gene>
<sequence length="237" mass="24794">MHRKLLVGALAATAAVAAIPSAANAATCNYSSASKQMEIRYRAGETALTVKPGGTIQYTDGNSLLNCFDSTTGRAATPATTAKLLIKAPTGAGAAPQLTILDESTATFADFNRQLDIFVLTGTNDQLRLQRGPRKDLIHLMDQSGGLAIGPMIDLDFNGEPDVRMTTNNSLVRVDAGGGDDAVDATGVVSYRTSLFGEGGNDFLFGTKQADVIDGGLNTDTASRDFKDSITSIETLL</sequence>
<comment type="caution">
    <text evidence="2">The sequence shown here is derived from an EMBL/GenBank/DDBJ whole genome shotgun (WGS) entry which is preliminary data.</text>
</comment>
<dbReference type="SUPFAM" id="SSF51120">
    <property type="entry name" value="beta-Roll"/>
    <property type="match status" value="1"/>
</dbReference>
<feature type="signal peptide" evidence="1">
    <location>
        <begin position="1"/>
        <end position="25"/>
    </location>
</feature>
<reference evidence="2 3" key="1">
    <citation type="submission" date="2018-10" db="EMBL/GenBank/DDBJ databases">
        <title>Genomic Encyclopedia of Archaeal and Bacterial Type Strains, Phase II (KMG-II): from individual species to whole genera.</title>
        <authorList>
            <person name="Goeker M."/>
        </authorList>
    </citation>
    <scope>NUCLEOTIDE SEQUENCE [LARGE SCALE GENOMIC DNA]</scope>
    <source>
        <strain evidence="2 3">DSM 14954</strain>
    </source>
</reference>
<accession>A0A660LD01</accession>
<evidence type="ECO:0000313" key="2">
    <source>
        <dbReference type="EMBL" id="RKQ91760.1"/>
    </source>
</evidence>
<evidence type="ECO:0000313" key="3">
    <source>
        <dbReference type="Proteomes" id="UP000278962"/>
    </source>
</evidence>
<keyword evidence="1" id="KW-0732">Signal</keyword>
<dbReference type="EMBL" id="RBIL01000001">
    <property type="protein sequence ID" value="RKQ91760.1"/>
    <property type="molecule type" value="Genomic_DNA"/>
</dbReference>
<dbReference type="RefSeq" id="WP_170178919.1">
    <property type="nucleotide sequence ID" value="NZ_RBIL01000001.1"/>
</dbReference>
<dbReference type="Proteomes" id="UP000278962">
    <property type="component" value="Unassembled WGS sequence"/>
</dbReference>
<proteinExistence type="predicted"/>